<dbReference type="Gene3D" id="1.10.1040.10">
    <property type="entry name" value="N-(1-d-carboxylethyl)-l-norvaline Dehydrogenase, domain 2"/>
    <property type="match status" value="1"/>
</dbReference>
<dbReference type="STRING" id="131310.A0A0N4ZM46"/>
<dbReference type="GO" id="GO:0003857">
    <property type="term" value="F:(3S)-3-hydroxyacyl-CoA dehydrogenase (NAD+) activity"/>
    <property type="evidence" value="ECO:0007669"/>
    <property type="project" value="UniProtKB-EC"/>
</dbReference>
<feature type="binding site" evidence="12">
    <location>
        <position position="67"/>
    </location>
    <ligand>
        <name>CoA</name>
        <dbReference type="ChEBI" id="CHEBI:57287"/>
    </ligand>
</feature>
<keyword evidence="15" id="KW-1185">Reference proteome</keyword>
<comment type="catalytic activity">
    <reaction evidence="9">
        <text>a (3S)-3-hydroxyacyl-CoA + NAD(+) = a 3-oxoacyl-CoA + NADH + H(+)</text>
        <dbReference type="Rhea" id="RHEA:22432"/>
        <dbReference type="ChEBI" id="CHEBI:15378"/>
        <dbReference type="ChEBI" id="CHEBI:57318"/>
        <dbReference type="ChEBI" id="CHEBI:57540"/>
        <dbReference type="ChEBI" id="CHEBI:57945"/>
        <dbReference type="ChEBI" id="CHEBI:90726"/>
        <dbReference type="EC" id="1.1.1.35"/>
    </reaction>
</comment>
<evidence type="ECO:0000256" key="9">
    <source>
        <dbReference type="ARBA" id="ARBA00049556"/>
    </source>
</evidence>
<dbReference type="PANTHER" id="PTHR43561:SF1">
    <property type="entry name" value="HYDROXY-ACYL-COA DEHYDROGENASE"/>
    <property type="match status" value="1"/>
</dbReference>
<evidence type="ECO:0000259" key="14">
    <source>
        <dbReference type="Pfam" id="PF02737"/>
    </source>
</evidence>
<dbReference type="InterPro" id="IPR006176">
    <property type="entry name" value="3-OHacyl-CoA_DH_NAD-bd"/>
</dbReference>
<keyword evidence="7" id="KW-0443">Lipid metabolism</keyword>
<proteinExistence type="inferred from homology"/>
<dbReference type="Pfam" id="PF00725">
    <property type="entry name" value="3HCDH"/>
    <property type="match status" value="1"/>
</dbReference>
<feature type="binding site" evidence="12">
    <location>
        <position position="144"/>
    </location>
    <ligand>
        <name>CoA</name>
        <dbReference type="ChEBI" id="CHEBI:57287"/>
    </ligand>
</feature>
<feature type="binding site" evidence="11">
    <location>
        <position position="168"/>
    </location>
    <ligand>
        <name>NAD(+)</name>
        <dbReference type="ChEBI" id="CHEBI:57540"/>
    </ligand>
</feature>
<dbReference type="GO" id="GO:0070403">
    <property type="term" value="F:NAD+ binding"/>
    <property type="evidence" value="ECO:0007669"/>
    <property type="project" value="InterPro"/>
</dbReference>
<comment type="similarity">
    <text evidence="3">Belongs to the 3-hydroxyacyl-CoA dehydrogenase family.</text>
</comment>
<dbReference type="PIRSF" id="PIRSF000105">
    <property type="entry name" value="HCDH"/>
    <property type="match status" value="1"/>
</dbReference>
<evidence type="ECO:0000313" key="16">
    <source>
        <dbReference type="WBParaSite" id="PTRK_0000960700.1"/>
    </source>
</evidence>
<evidence type="ECO:0000256" key="11">
    <source>
        <dbReference type="PIRSR" id="PIRSR000105-2"/>
    </source>
</evidence>
<feature type="domain" description="3-hydroxyacyl-CoA dehydrogenase C-terminal" evidence="13">
    <location>
        <begin position="211"/>
        <end position="300"/>
    </location>
</feature>
<protein>
    <submittedName>
        <fullName evidence="16">3-hydroxyacyl-CoA dehydrogenase</fullName>
    </submittedName>
</protein>
<evidence type="ECO:0000313" key="15">
    <source>
        <dbReference type="Proteomes" id="UP000038045"/>
    </source>
</evidence>
<feature type="domain" description="3-hydroxyacyl-CoA dehydrogenase NAD binding" evidence="14">
    <location>
        <begin position="23"/>
        <end position="209"/>
    </location>
</feature>
<evidence type="ECO:0000256" key="7">
    <source>
        <dbReference type="ARBA" id="ARBA00023098"/>
    </source>
</evidence>
<feature type="binding site" evidence="11">
    <location>
        <position position="144"/>
    </location>
    <ligand>
        <name>NAD(+)</name>
        <dbReference type="ChEBI" id="CHEBI:57540"/>
    </ligand>
</feature>
<evidence type="ECO:0000256" key="4">
    <source>
        <dbReference type="ARBA" id="ARBA00022832"/>
    </source>
</evidence>
<dbReference type="SUPFAM" id="SSF51735">
    <property type="entry name" value="NAD(P)-binding Rossmann-fold domains"/>
    <property type="match status" value="1"/>
</dbReference>
<evidence type="ECO:0000256" key="3">
    <source>
        <dbReference type="ARBA" id="ARBA00009463"/>
    </source>
</evidence>
<dbReference type="InterPro" id="IPR022694">
    <property type="entry name" value="3-OHacyl-CoA_DH"/>
</dbReference>
<dbReference type="GO" id="GO:0005759">
    <property type="term" value="C:mitochondrial matrix"/>
    <property type="evidence" value="ECO:0007669"/>
    <property type="project" value="UniProtKB-SubCell"/>
</dbReference>
<evidence type="ECO:0000259" key="13">
    <source>
        <dbReference type="Pfam" id="PF00725"/>
    </source>
</evidence>
<feature type="binding site" evidence="11">
    <location>
        <position position="122"/>
    </location>
    <ligand>
        <name>NAD(+)</name>
        <dbReference type="ChEBI" id="CHEBI:57540"/>
    </ligand>
</feature>
<dbReference type="InterPro" id="IPR036291">
    <property type="entry name" value="NAD(P)-bd_dom_sf"/>
</dbReference>
<evidence type="ECO:0000256" key="2">
    <source>
        <dbReference type="ARBA" id="ARBA00005005"/>
    </source>
</evidence>
<keyword evidence="5" id="KW-0560">Oxidoreductase</keyword>
<feature type="binding site" evidence="11">
    <location>
        <position position="292"/>
    </location>
    <ligand>
        <name>NAD(+)</name>
        <dbReference type="ChEBI" id="CHEBI:57540"/>
    </ligand>
</feature>
<keyword evidence="8" id="KW-0496">Mitochondrion</keyword>
<evidence type="ECO:0000256" key="1">
    <source>
        <dbReference type="ARBA" id="ARBA00004305"/>
    </source>
</evidence>
<feature type="binding site" evidence="11">
    <location>
        <position position="51"/>
    </location>
    <ligand>
        <name>NAD(+)</name>
        <dbReference type="ChEBI" id="CHEBI:57540"/>
    </ligand>
</feature>
<feature type="binding site" evidence="11">
    <location>
        <begin position="28"/>
        <end position="33"/>
    </location>
    <ligand>
        <name>NAD(+)</name>
        <dbReference type="ChEBI" id="CHEBI:57540"/>
    </ligand>
</feature>
<dbReference type="InterPro" id="IPR006108">
    <property type="entry name" value="3HC_DH_C"/>
</dbReference>
<comment type="pathway">
    <text evidence="2">Lipid metabolism; fatty acid beta-oxidation.</text>
</comment>
<dbReference type="WBParaSite" id="PTRK_0000960700.1">
    <property type="protein sequence ID" value="PTRK_0000960700.1"/>
    <property type="gene ID" value="PTRK_0000960700"/>
</dbReference>
<evidence type="ECO:0000256" key="5">
    <source>
        <dbReference type="ARBA" id="ARBA00023002"/>
    </source>
</evidence>
<dbReference type="Pfam" id="PF02737">
    <property type="entry name" value="3HCDH_N"/>
    <property type="match status" value="1"/>
</dbReference>
<dbReference type="InterPro" id="IPR013328">
    <property type="entry name" value="6PGD_dom2"/>
</dbReference>
<keyword evidence="6 11" id="KW-0520">NAD</keyword>
<name>A0A0N4ZM46_PARTI</name>
<feature type="binding site" evidence="11">
    <location>
        <position position="117"/>
    </location>
    <ligand>
        <name>NAD(+)</name>
        <dbReference type="ChEBI" id="CHEBI:57540"/>
    </ligand>
</feature>
<evidence type="ECO:0000256" key="10">
    <source>
        <dbReference type="PIRSR" id="PIRSR000105-1"/>
    </source>
</evidence>
<dbReference type="Gene3D" id="3.40.50.720">
    <property type="entry name" value="NAD(P)-binding Rossmann-like Domain"/>
    <property type="match status" value="1"/>
</dbReference>
<evidence type="ECO:0000256" key="6">
    <source>
        <dbReference type="ARBA" id="ARBA00023027"/>
    </source>
</evidence>
<dbReference type="InterPro" id="IPR008927">
    <property type="entry name" value="6-PGluconate_DH-like_C_sf"/>
</dbReference>
<feature type="site" description="Important for catalytic activity" evidence="10">
    <location>
        <position position="165"/>
    </location>
</feature>
<feature type="binding site" evidence="12">
    <location>
        <position position="74"/>
    </location>
    <ligand>
        <name>CoA</name>
        <dbReference type="ChEBI" id="CHEBI:57287"/>
    </ligand>
</feature>
<keyword evidence="4" id="KW-0276">Fatty acid metabolism</keyword>
<dbReference type="InterPro" id="IPR052242">
    <property type="entry name" value="Mito_3-hydroxyacyl-CoA_DH"/>
</dbReference>
<dbReference type="GO" id="GO:0006635">
    <property type="term" value="P:fatty acid beta-oxidation"/>
    <property type="evidence" value="ECO:0007669"/>
    <property type="project" value="TreeGrafter"/>
</dbReference>
<reference evidence="16" key="1">
    <citation type="submission" date="2017-02" db="UniProtKB">
        <authorList>
            <consortium name="WormBaseParasite"/>
        </authorList>
    </citation>
    <scope>IDENTIFICATION</scope>
</reference>
<sequence>MYSTKIYSRFFSTSIRCMKEIQKVTVIGSGVMGSGVGQISAQGNCNVTIVDRNEACLRNSKIVIIKSIERIAKKKFGNDNHHDKEEFTNGILDKIKYTTNLNYAVSDCDLIIETIVEDLGIKKQLFKNIEKHCKDDTIITTNTSSLALEKLSEDLKNKHNFGGLHFFNPVPMMKLVEVITIKETSKDVTECLIEFCKKIGKTPVQCKDTPGYIVNRLLYPYLFDAIKLHERGDATKEDIDKAMKLGASYPMGPFELADFIGLDILKSIMEHYPDKKSQLLDKLLEEHKYGIKSGEGFYKY</sequence>
<evidence type="ECO:0000256" key="12">
    <source>
        <dbReference type="PIRSR" id="PIRSR000105-3"/>
    </source>
</evidence>
<evidence type="ECO:0000256" key="8">
    <source>
        <dbReference type="ARBA" id="ARBA00023128"/>
    </source>
</evidence>
<dbReference type="PANTHER" id="PTHR43561">
    <property type="match status" value="1"/>
</dbReference>
<accession>A0A0N4ZM46</accession>
<organism evidence="15 16">
    <name type="scientific">Parastrongyloides trichosuri</name>
    <name type="common">Possum-specific nematode worm</name>
    <dbReference type="NCBI Taxonomy" id="131310"/>
    <lineage>
        <taxon>Eukaryota</taxon>
        <taxon>Metazoa</taxon>
        <taxon>Ecdysozoa</taxon>
        <taxon>Nematoda</taxon>
        <taxon>Chromadorea</taxon>
        <taxon>Rhabditida</taxon>
        <taxon>Tylenchina</taxon>
        <taxon>Panagrolaimomorpha</taxon>
        <taxon>Strongyloidoidea</taxon>
        <taxon>Strongyloididae</taxon>
        <taxon>Parastrongyloides</taxon>
    </lineage>
</organism>
<dbReference type="Proteomes" id="UP000038045">
    <property type="component" value="Unplaced"/>
</dbReference>
<dbReference type="AlphaFoldDB" id="A0A0N4ZM46"/>
<comment type="subcellular location">
    <subcellularLocation>
        <location evidence="1">Mitochondrion matrix</location>
    </subcellularLocation>
</comment>
<dbReference type="SUPFAM" id="SSF48179">
    <property type="entry name" value="6-phosphogluconate dehydrogenase C-terminal domain-like"/>
    <property type="match status" value="1"/>
</dbReference>
<dbReference type="FunFam" id="3.40.50.720:FF:000009">
    <property type="entry name" value="Fatty oxidation complex, alpha subunit"/>
    <property type="match status" value="1"/>
</dbReference>